<feature type="disulfide bond" evidence="10">
    <location>
        <begin position="155"/>
        <end position="172"/>
    </location>
</feature>
<dbReference type="Pfam" id="PF12947">
    <property type="entry name" value="EGF_3"/>
    <property type="match status" value="8"/>
</dbReference>
<gene>
    <name evidence="17" type="ORF">AAFF_G00174140</name>
</gene>
<feature type="disulfide bond" evidence="10">
    <location>
        <begin position="1386"/>
        <end position="1395"/>
    </location>
</feature>
<dbReference type="PROSITE" id="PS01248">
    <property type="entry name" value="EGF_LAM_1"/>
    <property type="match status" value="1"/>
</dbReference>
<feature type="domain" description="EGF-like" evidence="14">
    <location>
        <begin position="271"/>
        <end position="310"/>
    </location>
</feature>
<dbReference type="FunFam" id="2.30.180.10:FF:000018">
    <property type="entry name" value="Stabilin 2"/>
    <property type="match status" value="1"/>
</dbReference>
<feature type="domain" description="EGF-like" evidence="14">
    <location>
        <begin position="816"/>
        <end position="858"/>
    </location>
</feature>
<feature type="disulfide bond" evidence="10">
    <location>
        <begin position="1367"/>
        <end position="1384"/>
    </location>
</feature>
<dbReference type="SMART" id="SM00445">
    <property type="entry name" value="LINK"/>
    <property type="match status" value="1"/>
</dbReference>
<evidence type="ECO:0000256" key="6">
    <source>
        <dbReference type="ARBA" id="ARBA00023157"/>
    </source>
</evidence>
<feature type="domain" description="EGF-like" evidence="14">
    <location>
        <begin position="1926"/>
        <end position="1966"/>
    </location>
</feature>
<name>A0AAD7SZS7_9TELE</name>
<feature type="domain" description="EGF-like" evidence="14">
    <location>
        <begin position="685"/>
        <end position="725"/>
    </location>
</feature>
<dbReference type="SUPFAM" id="SSF82153">
    <property type="entry name" value="FAS1 domain"/>
    <property type="match status" value="7"/>
</dbReference>
<keyword evidence="2 10" id="KW-0245">EGF-like domain</keyword>
<keyword evidence="8" id="KW-0325">Glycoprotein</keyword>
<feature type="disulfide bond" evidence="10">
    <location>
        <begin position="1342"/>
        <end position="1351"/>
    </location>
</feature>
<feature type="disulfide bond" evidence="10">
    <location>
        <begin position="715"/>
        <end position="724"/>
    </location>
</feature>
<evidence type="ECO:0000256" key="3">
    <source>
        <dbReference type="ARBA" id="ARBA00022692"/>
    </source>
</evidence>
<evidence type="ECO:0000313" key="18">
    <source>
        <dbReference type="Proteomes" id="UP001221898"/>
    </source>
</evidence>
<feature type="domain" description="EGF-like" evidence="14">
    <location>
        <begin position="1523"/>
        <end position="1564"/>
    </location>
</feature>
<feature type="disulfide bond" evidence="10">
    <location>
        <begin position="2000"/>
        <end position="2009"/>
    </location>
</feature>
<sequence>MEPGRSPHTGALALALTLLWALVLLGQNHCSYAAKNRCDNMVTATTTTSCHSCFISSLVNCPAGFTKRTAGKGQQNCRYTINTMANLGLYMKGCSHECYKTVLEPNCCPGYWGTDCIDCPENAQTPCSNNGTGFAGTACEDCADSFYGPTCSSVCSCVHGICSSGIQGNGQCTCFSGYKGLRCDMAINPCLKKVCHSNAVCAHLGPNRHSCTCNAGYQGNGVVCMPVDPCQTDFGGCDPDSALCVYDGPGKSHCVCQGGFDSLLPGGSCTLKDACTPDTCHKNGYCTTTGPGVAQCKCNEGYVGNGKICYGNIIQRLQDLNTQPKGQWVGQLTNAITLFESSLSWPLTSLGPFTVFVPINKGFKGTVVKTLVADQMGALYLSKLHVVAGELSFETLKKGDMYYTLTGKSGETVTTDEDQQVKIRIHGSRKKGGIVKSDVMASNGVIHLINKLMDSVAPTVQSEKEENLMKILSDNGKFYKFKNLLEKANMAPLLEEAGPYTLFAPTDTAIDAMNPVELEYLLADEGKTKLLELMRNHLILSVALEVVNIVSSPRSVTMANQVLTFNVTSNGQILVNGAAILEADVQAKNGRLYSVDAVLIPASIEPVLPHRCDVTTTKLVKGNCVRCSTETKLSCTSGVPTDIFMRGCIYRGTSLAPSIPTAGCALFCNNTVTTPLCCKGFFGPDCTPCPGGFTTPCSGRGQCMDGLAGNGSCICKDNFKGYRCHYCSSPNKFGPGCDKTCPCIHGECDNRPDSDGSCKLNTCQATYTGRFCERHTQACGPSVQFCHAHATCDFNGGAVRCVCKLGYQGDGITCVETDPCALPRRGGCSVNAKCMKTGPATHTCQCLRGWRADGSECQAINNCLEPDNGGCHPNATCIYIGPGQSDCECKNGFRGNGRECEPVNQCVVQNGGCHYLATCWYLTPGTWSCVCEQGSSGDGQVCYGTVAQELAVIPEGTEFNKWVNDGGISALLSSSQNFTLLLPSSSAVKNMPKADKDFWTTKSAYLTTIVKYHMIQGLYQLVDLRNTSTKQLTTFLKNTLPVSWNNVSTVIGGATITSSDILTTNGLIHIIDKVFIPDRKLNEGLLEQLGQRPEYSLFRSALIQHNLTEEMDRSSAYTVFAPSDAAIRAYLTKTGSASLDVNTTRYHVILSERLMKKDLRDGVYKETMLGFSFQLGFFLRDGKVFVNEAQVNLTDVGTTKGVIHGLASVVEVTNNRCDREEASFSPGFCVDCFATKNRCPSGTKEWVRDLPRLILPDRRDSIFAWDLWNRKKGRCLYKRMLQGEPITTIGCRMMCKNSTIIRQCCGGYFGMNCESCPGPLRQPCYGNGVCQDGTNGTGTCQCSKGYDGTACEKCQAGKFSIHCDQDCKCVHGRCSEGLQGDGTCDCEVGWRGVLCDTANSQDTCSGSCHSSANCVVQADGASYCKCATGFEGNGTYCSGKDACALNNGGCSDRALCKKTGPGRRDCLCPAGYSGDGLLCLEINPCLVGNGGCHKNAQCVHTGPNRTACTCKAGFSGDGSNCTAINPCQKLNGNCHRFAKCNMTGPGERLCICKVGYLGDGLICKGTVEEELFLNRNRSIREFSFFIARAKVLDLTGRGPFTVFVPPSNMLNDNWTQWRSRGVLSDIIRYHFVSCRALLPAELAKPRNITTLQGEVLSLTYSEDTVSLNGQAKVVSSDGQSANGIIHMIDNVLIPNSVQAILKSPQAPPETLQNFTDLAKVHGYKTFTKLLEDTEVMNLLNDHIHQPVTVFWPTDQAMAALPQEQKDFLYNAQNRAQLQEYLKYHIVRDSRVFSSALVHAALKTLQGSSLRVKCGGEDSIGKLFLNDRKCQIVQRQLAFNGGIAHGIDCLLTPPSLGGRCDILDTLSVMGTCGRCSRPPRCPLGSKQKEVKKCTPPLLGAPKLSGCQAMCTVVFWRSKCCPGYYGRDCLGCPGGPESSCGINGKCDDGHLGTGNCTCNAGFQGVACELCVQGYFGSSCKACNCTEHGSCDQGVRGTGSCFCDQSWTGPRCEAPVVVEPVCSPSCSPNAVCKNNTCECKPFYEGDGITCTLADLCDQQNSPCAADAKCTQKGVKVTCSCPKGYSGDGYICLPIDPCAADENGGCHEHATCTMTGPDRKKCECKAGYVGDGVECDVRWVVPDRCTRNHGDCHADAQCTDLHFEDKKMGVFHLRSPLGQYKLNYTQAQELCDKAGGTMAKYAELVYAQEAGFNMCAAGWMDSERVAYPTTYSNPKCGFGHVGIVDYGRRTNLSETWDAFCYRIKDVQCICKPGYIGDGYWDCHGNLLQVLTGRAFSNFLSQILNYSSNSELGKKFVNRLSNLTIQSTLFVPDNSGMDANQTLTDRDLEYHLSDGSALHFQDLANGSRIRTRLGHSLRVLGISNMYNASALAFSCYINNRFIVDWDILASNGIIHVLKGPLQAPPKEPEFHAGHKAGMGVGILVVVLLIGAAGIVGYHYHSHQTKPFQFHYFKDDDGDYGSPADPPQAAEGNTNICNPLYDSSGSAPISSAPISHASPACPTYVAFSEGDKHSLVDNGPFDLFQDS</sequence>
<dbReference type="SMART" id="SM00554">
    <property type="entry name" value="FAS1"/>
    <property type="match status" value="7"/>
</dbReference>
<feature type="domain" description="FAS1" evidence="15">
    <location>
        <begin position="1082"/>
        <end position="1210"/>
    </location>
</feature>
<dbReference type="InterPro" id="IPR016187">
    <property type="entry name" value="CTDL_fold"/>
</dbReference>
<evidence type="ECO:0000256" key="13">
    <source>
        <dbReference type="SAM" id="SignalP"/>
    </source>
</evidence>
<feature type="domain" description="EGF-like" evidence="14">
    <location>
        <begin position="1312"/>
        <end position="1352"/>
    </location>
</feature>
<reference evidence="17" key="1">
    <citation type="journal article" date="2023" name="Science">
        <title>Genome structures resolve the early diversification of teleost fishes.</title>
        <authorList>
            <person name="Parey E."/>
            <person name="Louis A."/>
            <person name="Montfort J."/>
            <person name="Bouchez O."/>
            <person name="Roques C."/>
            <person name="Iampietro C."/>
            <person name="Lluch J."/>
            <person name="Castinel A."/>
            <person name="Donnadieu C."/>
            <person name="Desvignes T."/>
            <person name="Floi Bucao C."/>
            <person name="Jouanno E."/>
            <person name="Wen M."/>
            <person name="Mejri S."/>
            <person name="Dirks R."/>
            <person name="Jansen H."/>
            <person name="Henkel C."/>
            <person name="Chen W.J."/>
            <person name="Zahm M."/>
            <person name="Cabau C."/>
            <person name="Klopp C."/>
            <person name="Thompson A.W."/>
            <person name="Robinson-Rechavi M."/>
            <person name="Braasch I."/>
            <person name="Lecointre G."/>
            <person name="Bobe J."/>
            <person name="Postlethwait J.H."/>
            <person name="Berthelot C."/>
            <person name="Roest Crollius H."/>
            <person name="Guiguen Y."/>
        </authorList>
    </citation>
    <scope>NUCLEOTIDE SEQUENCE</scope>
    <source>
        <strain evidence="17">NC1722</strain>
    </source>
</reference>
<evidence type="ECO:0000256" key="2">
    <source>
        <dbReference type="ARBA" id="ARBA00022536"/>
    </source>
</evidence>
<dbReference type="InterPro" id="IPR000782">
    <property type="entry name" value="FAS1_domain"/>
</dbReference>
<keyword evidence="9" id="KW-0424">Laminin EGF-like domain</keyword>
<dbReference type="Gene3D" id="2.10.25.10">
    <property type="entry name" value="Laminin"/>
    <property type="match status" value="13"/>
</dbReference>
<organism evidence="17 18">
    <name type="scientific">Aldrovandia affinis</name>
    <dbReference type="NCBI Taxonomy" id="143900"/>
    <lineage>
        <taxon>Eukaryota</taxon>
        <taxon>Metazoa</taxon>
        <taxon>Chordata</taxon>
        <taxon>Craniata</taxon>
        <taxon>Vertebrata</taxon>
        <taxon>Euteleostomi</taxon>
        <taxon>Actinopterygii</taxon>
        <taxon>Neopterygii</taxon>
        <taxon>Teleostei</taxon>
        <taxon>Notacanthiformes</taxon>
        <taxon>Halosauridae</taxon>
        <taxon>Aldrovandia</taxon>
    </lineage>
</organism>
<keyword evidence="6 10" id="KW-1015">Disulfide bond</keyword>
<dbReference type="InterPro" id="IPR001881">
    <property type="entry name" value="EGF-like_Ca-bd_dom"/>
</dbReference>
<dbReference type="Pfam" id="PF00193">
    <property type="entry name" value="Xlink"/>
    <property type="match status" value="1"/>
</dbReference>
<dbReference type="FunFam" id="3.10.100.10:FF:000001">
    <property type="entry name" value="Hyaluronan proteoglycan link protein 1"/>
    <property type="match status" value="1"/>
</dbReference>
<feature type="disulfide bond" evidence="10">
    <location>
        <begin position="1404"/>
        <end position="1414"/>
    </location>
</feature>
<dbReference type="Pfam" id="PF24887">
    <property type="entry name" value="EGF_STAB1-2"/>
    <property type="match status" value="1"/>
</dbReference>
<feature type="domain" description="FAS1" evidence="15">
    <location>
        <begin position="1710"/>
        <end position="1850"/>
    </location>
</feature>
<dbReference type="Gene3D" id="2.30.180.10">
    <property type="entry name" value="FAS1 domain"/>
    <property type="match status" value="7"/>
</dbReference>
<feature type="domain" description="EGF-like" evidence="14">
    <location>
        <begin position="775"/>
        <end position="815"/>
    </location>
</feature>
<dbReference type="PROSITE" id="PS50213">
    <property type="entry name" value="FAS1"/>
    <property type="match status" value="7"/>
</dbReference>
<feature type="disulfide bond" evidence="10">
    <location>
        <begin position="1956"/>
        <end position="1965"/>
    </location>
</feature>
<evidence type="ECO:0000256" key="1">
    <source>
        <dbReference type="ARBA" id="ARBA00004479"/>
    </source>
</evidence>
<dbReference type="FunFam" id="2.30.180.10:FF:000017">
    <property type="entry name" value="Stabilin 2"/>
    <property type="match status" value="1"/>
</dbReference>
<keyword evidence="4 12" id="KW-1133">Transmembrane helix</keyword>
<feature type="domain" description="FAS1" evidence="15">
    <location>
        <begin position="465"/>
        <end position="599"/>
    </location>
</feature>
<feature type="domain" description="FAS1" evidence="15">
    <location>
        <begin position="313"/>
        <end position="453"/>
    </location>
</feature>
<evidence type="ECO:0000256" key="12">
    <source>
        <dbReference type="SAM" id="Phobius"/>
    </source>
</evidence>
<accession>A0AAD7SZS7</accession>
<feature type="disulfide bond" evidence="11">
    <location>
        <begin position="2187"/>
        <end position="2256"/>
    </location>
</feature>
<feature type="domain" description="FAS1" evidence="15">
    <location>
        <begin position="943"/>
        <end position="1075"/>
    </location>
</feature>
<dbReference type="Gene3D" id="3.10.100.10">
    <property type="entry name" value="Mannose-Binding Protein A, subunit A"/>
    <property type="match status" value="1"/>
</dbReference>
<feature type="domain" description="Link" evidence="16">
    <location>
        <begin position="2165"/>
        <end position="2258"/>
    </location>
</feature>
<dbReference type="PROSITE" id="PS01186">
    <property type="entry name" value="EGF_2"/>
    <property type="match status" value="13"/>
</dbReference>
<dbReference type="PROSITE" id="PS50026">
    <property type="entry name" value="EGF_3"/>
    <property type="match status" value="17"/>
</dbReference>
<keyword evidence="3 12" id="KW-0812">Transmembrane</keyword>
<keyword evidence="5 12" id="KW-0472">Membrane</keyword>
<feature type="domain" description="EGF-like" evidence="14">
    <location>
        <begin position="147"/>
        <end position="184"/>
    </location>
</feature>
<keyword evidence="7" id="KW-0675">Receptor</keyword>
<evidence type="ECO:0000256" key="10">
    <source>
        <dbReference type="PROSITE-ProRule" id="PRU00076"/>
    </source>
</evidence>
<dbReference type="SMART" id="SM00181">
    <property type="entry name" value="EGF"/>
    <property type="match status" value="22"/>
</dbReference>
<feature type="domain" description="FAS1" evidence="15">
    <location>
        <begin position="1566"/>
        <end position="1692"/>
    </location>
</feature>
<comment type="caution">
    <text evidence="17">The sequence shown here is derived from an EMBL/GenBank/DDBJ whole genome shotgun (WGS) entry which is preliminary data.</text>
</comment>
<dbReference type="PANTHER" id="PTHR24038:SF0">
    <property type="entry name" value="STABILIN-2"/>
    <property type="match status" value="1"/>
</dbReference>
<dbReference type="EMBL" id="JAINUG010000023">
    <property type="protein sequence ID" value="KAJ8411408.1"/>
    <property type="molecule type" value="Genomic_DNA"/>
</dbReference>
<dbReference type="PROSITE" id="PS50963">
    <property type="entry name" value="LINK_2"/>
    <property type="match status" value="1"/>
</dbReference>
<evidence type="ECO:0000259" key="16">
    <source>
        <dbReference type="PROSITE" id="PS50963"/>
    </source>
</evidence>
<evidence type="ECO:0000256" key="8">
    <source>
        <dbReference type="ARBA" id="ARBA00023180"/>
    </source>
</evidence>
<feature type="domain" description="EGF-like" evidence="14">
    <location>
        <begin position="2090"/>
        <end position="2132"/>
    </location>
</feature>
<dbReference type="GO" id="GO:0007155">
    <property type="term" value="P:cell adhesion"/>
    <property type="evidence" value="ECO:0007669"/>
    <property type="project" value="InterPro"/>
</dbReference>
<evidence type="ECO:0000256" key="7">
    <source>
        <dbReference type="ARBA" id="ARBA00023170"/>
    </source>
</evidence>
<dbReference type="InterPro" id="IPR016186">
    <property type="entry name" value="C-type_lectin-like/link_sf"/>
</dbReference>
<feature type="domain" description="EGF-like" evidence="14">
    <location>
        <begin position="2049"/>
        <end position="2089"/>
    </location>
</feature>
<dbReference type="SUPFAM" id="SSF56436">
    <property type="entry name" value="C-type lectin-like"/>
    <property type="match status" value="1"/>
</dbReference>
<evidence type="ECO:0000313" key="17">
    <source>
        <dbReference type="EMBL" id="KAJ8411408.1"/>
    </source>
</evidence>
<dbReference type="Pfam" id="PF02469">
    <property type="entry name" value="Fasciclin"/>
    <property type="match status" value="6"/>
</dbReference>
<dbReference type="Proteomes" id="UP001221898">
    <property type="component" value="Unassembled WGS sequence"/>
</dbReference>
<feature type="domain" description="EGF-like" evidence="14">
    <location>
        <begin position="859"/>
        <end position="901"/>
    </location>
</feature>
<feature type="domain" description="EGF-like" evidence="14">
    <location>
        <begin position="1359"/>
        <end position="1396"/>
    </location>
</feature>
<dbReference type="InterPro" id="IPR000742">
    <property type="entry name" value="EGF"/>
</dbReference>
<dbReference type="PROSITE" id="PS01241">
    <property type="entry name" value="LINK_1"/>
    <property type="match status" value="1"/>
</dbReference>
<dbReference type="GO" id="GO:0005540">
    <property type="term" value="F:hyaluronic acid binding"/>
    <property type="evidence" value="ECO:0007669"/>
    <property type="project" value="InterPro"/>
</dbReference>
<dbReference type="InterPro" id="IPR000538">
    <property type="entry name" value="Link_dom"/>
</dbReference>
<dbReference type="PROSITE" id="PS00022">
    <property type="entry name" value="EGF_1"/>
    <property type="match status" value="6"/>
</dbReference>
<feature type="domain" description="EGF-like" evidence="14">
    <location>
        <begin position="1439"/>
        <end position="1480"/>
    </location>
</feature>
<keyword evidence="18" id="KW-1185">Reference proteome</keyword>
<feature type="transmembrane region" description="Helical" evidence="12">
    <location>
        <begin position="2431"/>
        <end position="2454"/>
    </location>
</feature>
<dbReference type="SUPFAM" id="SSF57196">
    <property type="entry name" value="EGF/Laminin"/>
    <property type="match status" value="2"/>
</dbReference>
<evidence type="ECO:0000256" key="4">
    <source>
        <dbReference type="ARBA" id="ARBA00022989"/>
    </source>
</evidence>
<feature type="domain" description="EGF-like" evidence="14">
    <location>
        <begin position="1400"/>
        <end position="1438"/>
    </location>
</feature>
<comment type="caution">
    <text evidence="10">Lacks conserved residue(s) required for the propagation of feature annotation.</text>
</comment>
<dbReference type="FunFam" id="2.30.180.10:FF:000005">
    <property type="entry name" value="Stabilin 2"/>
    <property type="match status" value="2"/>
</dbReference>
<evidence type="ECO:0000259" key="14">
    <source>
        <dbReference type="PROSITE" id="PS50026"/>
    </source>
</evidence>
<feature type="chain" id="PRO_5041902350" description="Stabilin 2" evidence="13">
    <location>
        <begin position="34"/>
        <end position="2541"/>
    </location>
</feature>
<evidence type="ECO:0000256" key="5">
    <source>
        <dbReference type="ARBA" id="ARBA00023136"/>
    </source>
</evidence>
<dbReference type="InterPro" id="IPR036378">
    <property type="entry name" value="FAS1_dom_sf"/>
</dbReference>
<dbReference type="GO" id="GO:0016020">
    <property type="term" value="C:membrane"/>
    <property type="evidence" value="ECO:0007669"/>
    <property type="project" value="UniProtKB-SubCell"/>
</dbReference>
<dbReference type="InterPro" id="IPR056806">
    <property type="entry name" value="EGF_STAB1-2"/>
</dbReference>
<proteinExistence type="predicted"/>
<feature type="domain" description="FAS1" evidence="15">
    <location>
        <begin position="2279"/>
        <end position="2416"/>
    </location>
</feature>
<evidence type="ECO:0000259" key="15">
    <source>
        <dbReference type="PROSITE" id="PS50213"/>
    </source>
</evidence>
<dbReference type="InterPro" id="IPR024731">
    <property type="entry name" value="NELL2-like_EGF"/>
</dbReference>
<evidence type="ECO:0000256" key="11">
    <source>
        <dbReference type="PROSITE-ProRule" id="PRU00323"/>
    </source>
</evidence>
<feature type="domain" description="EGF-like" evidence="14">
    <location>
        <begin position="1973"/>
        <end position="2010"/>
    </location>
</feature>
<evidence type="ECO:0008006" key="19">
    <source>
        <dbReference type="Google" id="ProtNLM"/>
    </source>
</evidence>
<feature type="disulfide bond" evidence="11">
    <location>
        <begin position="2211"/>
        <end position="2232"/>
    </location>
</feature>
<dbReference type="InterPro" id="IPR002049">
    <property type="entry name" value="LE_dom"/>
</dbReference>
<comment type="subcellular location">
    <subcellularLocation>
        <location evidence="1">Membrane</location>
        <topology evidence="1">Single-pass type I membrane protein</topology>
    </subcellularLocation>
</comment>
<evidence type="ECO:0000256" key="9">
    <source>
        <dbReference type="ARBA" id="ARBA00023292"/>
    </source>
</evidence>
<dbReference type="GO" id="GO:0005509">
    <property type="term" value="F:calcium ion binding"/>
    <property type="evidence" value="ECO:0007669"/>
    <property type="project" value="InterPro"/>
</dbReference>
<keyword evidence="13" id="KW-0732">Signal</keyword>
<dbReference type="PANTHER" id="PTHR24038">
    <property type="entry name" value="STABILIN"/>
    <property type="match status" value="1"/>
</dbReference>
<feature type="domain" description="EGF-like" evidence="14">
    <location>
        <begin position="1481"/>
        <end position="1522"/>
    </location>
</feature>
<feature type="signal peptide" evidence="13">
    <location>
        <begin position="1"/>
        <end position="33"/>
    </location>
</feature>
<feature type="domain" description="EGF-like" evidence="14">
    <location>
        <begin position="186"/>
        <end position="225"/>
    </location>
</feature>
<dbReference type="SMART" id="SM00179">
    <property type="entry name" value="EGF_CA"/>
    <property type="match status" value="4"/>
</dbReference>
<feature type="disulfide bond" evidence="10">
    <location>
        <begin position="174"/>
        <end position="183"/>
    </location>
</feature>
<dbReference type="FunFam" id="2.10.25.10:FF:000040">
    <property type="entry name" value="Stabilin 2"/>
    <property type="match status" value="5"/>
</dbReference>
<protein>
    <recommendedName>
        <fullName evidence="19">Stabilin 2</fullName>
    </recommendedName>
</protein>